<name>A0ACB8QEE2_9AGAM</name>
<sequence>MAHSLSAECTPLKLAYDACFNSWFEGYLEPAVIASADAAQRAAYSRAKAEEFERKCGAVWVRYRECVQKAVREKGLTDLLEHARKENPLKDLPPAVSSSPRS</sequence>
<organism evidence="1 2">
    <name type="scientific">Vararia minispora EC-137</name>
    <dbReference type="NCBI Taxonomy" id="1314806"/>
    <lineage>
        <taxon>Eukaryota</taxon>
        <taxon>Fungi</taxon>
        <taxon>Dikarya</taxon>
        <taxon>Basidiomycota</taxon>
        <taxon>Agaricomycotina</taxon>
        <taxon>Agaricomycetes</taxon>
        <taxon>Russulales</taxon>
        <taxon>Lachnocladiaceae</taxon>
        <taxon>Vararia</taxon>
    </lineage>
</organism>
<gene>
    <name evidence="1" type="ORF">K488DRAFT_54794</name>
</gene>
<proteinExistence type="predicted"/>
<dbReference type="EMBL" id="MU273636">
    <property type="protein sequence ID" value="KAI0030176.1"/>
    <property type="molecule type" value="Genomic_DNA"/>
</dbReference>
<evidence type="ECO:0000313" key="2">
    <source>
        <dbReference type="Proteomes" id="UP000814128"/>
    </source>
</evidence>
<comment type="caution">
    <text evidence="1">The sequence shown here is derived from an EMBL/GenBank/DDBJ whole genome shotgun (WGS) entry which is preliminary data.</text>
</comment>
<reference evidence="1" key="2">
    <citation type="journal article" date="2022" name="New Phytol.">
        <title>Evolutionary transition to the ectomycorrhizal habit in the genomes of a hyperdiverse lineage of mushroom-forming fungi.</title>
        <authorList>
            <person name="Looney B."/>
            <person name="Miyauchi S."/>
            <person name="Morin E."/>
            <person name="Drula E."/>
            <person name="Courty P.E."/>
            <person name="Kohler A."/>
            <person name="Kuo A."/>
            <person name="LaButti K."/>
            <person name="Pangilinan J."/>
            <person name="Lipzen A."/>
            <person name="Riley R."/>
            <person name="Andreopoulos W."/>
            <person name="He G."/>
            <person name="Johnson J."/>
            <person name="Nolan M."/>
            <person name="Tritt A."/>
            <person name="Barry K.W."/>
            <person name="Grigoriev I.V."/>
            <person name="Nagy L.G."/>
            <person name="Hibbett D."/>
            <person name="Henrissat B."/>
            <person name="Matheny P.B."/>
            <person name="Labbe J."/>
            <person name="Martin F.M."/>
        </authorList>
    </citation>
    <scope>NUCLEOTIDE SEQUENCE</scope>
    <source>
        <strain evidence="1">EC-137</strain>
    </source>
</reference>
<evidence type="ECO:0000313" key="1">
    <source>
        <dbReference type="EMBL" id="KAI0030176.1"/>
    </source>
</evidence>
<reference evidence="1" key="1">
    <citation type="submission" date="2021-02" db="EMBL/GenBank/DDBJ databases">
        <authorList>
            <consortium name="DOE Joint Genome Institute"/>
            <person name="Ahrendt S."/>
            <person name="Looney B.P."/>
            <person name="Miyauchi S."/>
            <person name="Morin E."/>
            <person name="Drula E."/>
            <person name="Courty P.E."/>
            <person name="Chicoki N."/>
            <person name="Fauchery L."/>
            <person name="Kohler A."/>
            <person name="Kuo A."/>
            <person name="Labutti K."/>
            <person name="Pangilinan J."/>
            <person name="Lipzen A."/>
            <person name="Riley R."/>
            <person name="Andreopoulos W."/>
            <person name="He G."/>
            <person name="Johnson J."/>
            <person name="Barry K.W."/>
            <person name="Grigoriev I.V."/>
            <person name="Nagy L."/>
            <person name="Hibbett D."/>
            <person name="Henrissat B."/>
            <person name="Matheny P.B."/>
            <person name="Labbe J."/>
            <person name="Martin F."/>
        </authorList>
    </citation>
    <scope>NUCLEOTIDE SEQUENCE</scope>
    <source>
        <strain evidence="1">EC-137</strain>
    </source>
</reference>
<keyword evidence="2" id="KW-1185">Reference proteome</keyword>
<protein>
    <submittedName>
        <fullName evidence="1">Mitochondrial distribution/morphology family 35/apoptosis</fullName>
    </submittedName>
</protein>
<dbReference type="Proteomes" id="UP000814128">
    <property type="component" value="Unassembled WGS sequence"/>
</dbReference>
<accession>A0ACB8QEE2</accession>